<feature type="region of interest" description="Disordered" evidence="1">
    <location>
        <begin position="335"/>
        <end position="365"/>
    </location>
</feature>
<feature type="region of interest" description="Disordered" evidence="1">
    <location>
        <begin position="265"/>
        <end position="298"/>
    </location>
</feature>
<feature type="compositionally biased region" description="Basic and acidic residues" evidence="1">
    <location>
        <begin position="443"/>
        <end position="452"/>
    </location>
</feature>
<dbReference type="AlphaFoldDB" id="A0A813EI51"/>
<keyword evidence="4" id="KW-1185">Reference proteome</keyword>
<keyword evidence="2" id="KW-0472">Membrane</keyword>
<evidence type="ECO:0000256" key="2">
    <source>
        <dbReference type="SAM" id="Phobius"/>
    </source>
</evidence>
<keyword evidence="2" id="KW-1133">Transmembrane helix</keyword>
<name>A0A813EI51_POLGL</name>
<feature type="transmembrane region" description="Helical" evidence="2">
    <location>
        <begin position="184"/>
        <end position="206"/>
    </location>
</feature>
<dbReference type="EMBL" id="CAJNNV010011985">
    <property type="protein sequence ID" value="CAE8600264.1"/>
    <property type="molecule type" value="Genomic_DNA"/>
</dbReference>
<feature type="compositionally biased region" description="Low complexity" evidence="1">
    <location>
        <begin position="343"/>
        <end position="365"/>
    </location>
</feature>
<gene>
    <name evidence="3" type="ORF">PGLA1383_LOCUS18597</name>
</gene>
<evidence type="ECO:0000313" key="4">
    <source>
        <dbReference type="Proteomes" id="UP000654075"/>
    </source>
</evidence>
<keyword evidence="2" id="KW-0812">Transmembrane</keyword>
<proteinExistence type="predicted"/>
<feature type="compositionally biased region" description="Low complexity" evidence="1">
    <location>
        <begin position="393"/>
        <end position="410"/>
    </location>
</feature>
<evidence type="ECO:0000256" key="1">
    <source>
        <dbReference type="SAM" id="MobiDB-lite"/>
    </source>
</evidence>
<accession>A0A813EI51</accession>
<reference evidence="3" key="1">
    <citation type="submission" date="2021-02" db="EMBL/GenBank/DDBJ databases">
        <authorList>
            <person name="Dougan E. K."/>
            <person name="Rhodes N."/>
            <person name="Thang M."/>
            <person name="Chan C."/>
        </authorList>
    </citation>
    <scope>NUCLEOTIDE SEQUENCE</scope>
</reference>
<feature type="compositionally biased region" description="Low complexity" evidence="1">
    <location>
        <begin position="486"/>
        <end position="501"/>
    </location>
</feature>
<sequence>VFAQFVLAGQVIRAACGKKREGVSINPATLNRSRRLNNNNDNNNSNNNDNSNNNNSNNNSSISSSSNSNNNNNNTVNNNNNNKNNNNNSNRRLKTPSLNAVPSQPPPFGRRLLLGGGEGVIKTDCALDVLQAATILGQVGLALSNAIMNRCPPKTVPEFLAKLISTDVVDLMNQMSIAGCALDVSSVISGVGWAILYFSLIAVHCVKTVDMRALCAAGISGVTSSLASVAAVGSGLFLACRAGPQKESLLEPLADSIRRLEGRASLEKRQQQQRQQQQQQQQQQPPEEQQQQQQQEQQRLDELIPELRQQQQQRQQQQGLDELTAELTLGLSHRAGDEEQHQRQQQQPQQQPQQQQRQQQQQQQQLDELFSAGDDPRAVWLQLGINLSDPKNRYNNSRNNNKNKSNSNINTSFLHNAPPALVGLEDIVSLLAAEVESQSSARESQRSAREVNNKNNNSNNNQVESQSSAREVNNNNNHYSSDDISNHNNHNNHNNNDNNNNIGLKLPTAPEKASVWWPRTCRR</sequence>
<feature type="region of interest" description="Disordered" evidence="1">
    <location>
        <begin position="26"/>
        <end position="106"/>
    </location>
</feature>
<dbReference type="Proteomes" id="UP000654075">
    <property type="component" value="Unassembled WGS sequence"/>
</dbReference>
<feature type="region of interest" description="Disordered" evidence="1">
    <location>
        <begin position="388"/>
        <end position="412"/>
    </location>
</feature>
<comment type="caution">
    <text evidence="3">The sequence shown here is derived from an EMBL/GenBank/DDBJ whole genome shotgun (WGS) entry which is preliminary data.</text>
</comment>
<feature type="compositionally biased region" description="Low complexity" evidence="1">
    <location>
        <begin position="272"/>
        <end position="297"/>
    </location>
</feature>
<feature type="compositionally biased region" description="Low complexity" evidence="1">
    <location>
        <begin position="37"/>
        <end position="90"/>
    </location>
</feature>
<feature type="compositionally biased region" description="Low complexity" evidence="1">
    <location>
        <begin position="453"/>
        <end position="479"/>
    </location>
</feature>
<evidence type="ECO:0000313" key="3">
    <source>
        <dbReference type="EMBL" id="CAE8600264.1"/>
    </source>
</evidence>
<feature type="region of interest" description="Disordered" evidence="1">
    <location>
        <begin position="438"/>
        <end position="507"/>
    </location>
</feature>
<feature type="non-terminal residue" evidence="3">
    <location>
        <position position="1"/>
    </location>
</feature>
<feature type="transmembrane region" description="Helical" evidence="2">
    <location>
        <begin position="213"/>
        <end position="239"/>
    </location>
</feature>
<dbReference type="PANTHER" id="PTHR36911:SF3">
    <property type="entry name" value="GATA ZINC FINGER DOMAIN-CONTAINING PROTEIN 4-RELATED"/>
    <property type="match status" value="1"/>
</dbReference>
<protein>
    <submittedName>
        <fullName evidence="3">Uncharacterized protein</fullName>
    </submittedName>
</protein>
<dbReference type="PANTHER" id="PTHR36911">
    <property type="entry name" value="LIM ZINC-BINDING DOMAIN-CONTAINING PROTEIN-RELATED"/>
    <property type="match status" value="1"/>
</dbReference>
<organism evidence="3 4">
    <name type="scientific">Polarella glacialis</name>
    <name type="common">Dinoflagellate</name>
    <dbReference type="NCBI Taxonomy" id="89957"/>
    <lineage>
        <taxon>Eukaryota</taxon>
        <taxon>Sar</taxon>
        <taxon>Alveolata</taxon>
        <taxon>Dinophyceae</taxon>
        <taxon>Suessiales</taxon>
        <taxon>Suessiaceae</taxon>
        <taxon>Polarella</taxon>
    </lineage>
</organism>